<dbReference type="Proteomes" id="UP000059074">
    <property type="component" value="Unassembled WGS sequence"/>
</dbReference>
<protein>
    <submittedName>
        <fullName evidence="2">Delta 1-pyrroline-5-carboxylate synthetase</fullName>
    </submittedName>
</protein>
<sequence>MVKLGGSLAEDDGQRLAAALSAVTAAQRPCVVVPGGGTFADAVRAAYQQHGVSQATAHRMALLAMQQTGLLLADMAPRLQPAEDVAEIAQAFDADRVPVWMPYRLAADDPQITHDWRTTSDALAARLAERLGNAEVVLVKSCSVDPEASAQALADAGIVDAAFPEIVARAGLKWRVLGAGDGDVLAKLLRDS</sequence>
<feature type="domain" description="Aspartate/glutamate/uridylate kinase" evidence="1">
    <location>
        <begin position="2"/>
        <end position="140"/>
    </location>
</feature>
<dbReference type="PATRIC" id="fig|121290.4.peg.2811"/>
<dbReference type="AlphaFoldDB" id="A0A109BIK6"/>
<dbReference type="Pfam" id="PF00696">
    <property type="entry name" value="AA_kinase"/>
    <property type="match status" value="1"/>
</dbReference>
<reference evidence="2 3" key="1">
    <citation type="submission" date="2015-10" db="EMBL/GenBank/DDBJ databases">
        <title>Transcriptomic analysis of a linuron degrading triple-species bacterial consortium.</title>
        <authorList>
            <person name="Albers P."/>
        </authorList>
    </citation>
    <scope>NUCLEOTIDE SEQUENCE [LARGE SCALE GENOMIC DNA]</scope>
    <source>
        <strain evidence="2 3">WDL6</strain>
    </source>
</reference>
<evidence type="ECO:0000313" key="3">
    <source>
        <dbReference type="Proteomes" id="UP000059074"/>
    </source>
</evidence>
<dbReference type="InterPro" id="IPR001048">
    <property type="entry name" value="Asp/Glu/Uridylate_kinase"/>
</dbReference>
<name>A0A109BIK6_HYPSL</name>
<dbReference type="EMBL" id="LMTR01000045">
    <property type="protein sequence ID" value="KWT69484.1"/>
    <property type="molecule type" value="Genomic_DNA"/>
</dbReference>
<evidence type="ECO:0000259" key="1">
    <source>
        <dbReference type="Pfam" id="PF00696"/>
    </source>
</evidence>
<dbReference type="InterPro" id="IPR036393">
    <property type="entry name" value="AceGlu_kinase-like_sf"/>
</dbReference>
<dbReference type="SUPFAM" id="SSF53633">
    <property type="entry name" value="Carbamate kinase-like"/>
    <property type="match status" value="1"/>
</dbReference>
<organism evidence="2 3">
    <name type="scientific">Hyphomicrobium sulfonivorans</name>
    <dbReference type="NCBI Taxonomy" id="121290"/>
    <lineage>
        <taxon>Bacteria</taxon>
        <taxon>Pseudomonadati</taxon>
        <taxon>Pseudomonadota</taxon>
        <taxon>Alphaproteobacteria</taxon>
        <taxon>Hyphomicrobiales</taxon>
        <taxon>Hyphomicrobiaceae</taxon>
        <taxon>Hyphomicrobium</taxon>
    </lineage>
</organism>
<evidence type="ECO:0000313" key="2">
    <source>
        <dbReference type="EMBL" id="KWT69484.1"/>
    </source>
</evidence>
<dbReference type="Gene3D" id="3.40.1160.10">
    <property type="entry name" value="Acetylglutamate kinase-like"/>
    <property type="match status" value="1"/>
</dbReference>
<dbReference type="STRING" id="121290.APY04_1567"/>
<accession>A0A109BIK6</accession>
<comment type="caution">
    <text evidence="2">The sequence shown here is derived from an EMBL/GenBank/DDBJ whole genome shotgun (WGS) entry which is preliminary data.</text>
</comment>
<proteinExistence type="predicted"/>
<keyword evidence="3" id="KW-1185">Reference proteome</keyword>
<gene>
    <name evidence="2" type="ORF">APY04_1567</name>
</gene>